<dbReference type="Proteomes" id="UP000616114">
    <property type="component" value="Unassembled WGS sequence"/>
</dbReference>
<sequence>MSGRGEPPWPDAPSPGVHRLSLGAYIRAVRRCGAALPPGFDLDADAAQRFGRADPPGDQGAGPEALAILAAIAAAPAALRLHCAAGLSGLEPLIAAATGPVRRRSHGSPSYAEGAEAFPPAHAPAGDRRHMLVHLAVAGAVAAMLIRGWSEARPGGSVLVSALPLTAAAGQLSRLIDAFAEEAVVIGMTRYGAGARAPATHRTRIWCHHNRAGEPPGPVQRAIAAELALIIRAGAQP</sequence>
<name>A0A8J2U0R2_9MICO</name>
<proteinExistence type="predicted"/>
<reference evidence="1" key="2">
    <citation type="submission" date="2020-09" db="EMBL/GenBank/DDBJ databases">
        <authorList>
            <person name="Sun Q."/>
            <person name="Zhou Y."/>
        </authorList>
    </citation>
    <scope>NUCLEOTIDE SEQUENCE</scope>
    <source>
        <strain evidence="1">CGMCC 1.12785</strain>
    </source>
</reference>
<organism evidence="1 2">
    <name type="scientific">Sediminivirga luteola</name>
    <dbReference type="NCBI Taxonomy" id="1774748"/>
    <lineage>
        <taxon>Bacteria</taxon>
        <taxon>Bacillati</taxon>
        <taxon>Actinomycetota</taxon>
        <taxon>Actinomycetes</taxon>
        <taxon>Micrococcales</taxon>
        <taxon>Brevibacteriaceae</taxon>
        <taxon>Sediminivirga</taxon>
    </lineage>
</organism>
<reference evidence="1" key="1">
    <citation type="journal article" date="2014" name="Int. J. Syst. Evol. Microbiol.">
        <title>Complete genome sequence of Corynebacterium casei LMG S-19264T (=DSM 44701T), isolated from a smear-ripened cheese.</title>
        <authorList>
            <consortium name="US DOE Joint Genome Institute (JGI-PGF)"/>
            <person name="Walter F."/>
            <person name="Albersmeier A."/>
            <person name="Kalinowski J."/>
            <person name="Ruckert C."/>
        </authorList>
    </citation>
    <scope>NUCLEOTIDE SEQUENCE</scope>
    <source>
        <strain evidence="1">CGMCC 1.12785</strain>
    </source>
</reference>
<accession>A0A8J2U0R2</accession>
<keyword evidence="2" id="KW-1185">Reference proteome</keyword>
<dbReference type="EMBL" id="BMFY01000017">
    <property type="protein sequence ID" value="GGA25892.1"/>
    <property type="molecule type" value="Genomic_DNA"/>
</dbReference>
<protein>
    <submittedName>
        <fullName evidence="1">Uncharacterized protein</fullName>
    </submittedName>
</protein>
<dbReference type="AlphaFoldDB" id="A0A8J2U0R2"/>
<evidence type="ECO:0000313" key="2">
    <source>
        <dbReference type="Proteomes" id="UP000616114"/>
    </source>
</evidence>
<comment type="caution">
    <text evidence="1">The sequence shown here is derived from an EMBL/GenBank/DDBJ whole genome shotgun (WGS) entry which is preliminary data.</text>
</comment>
<gene>
    <name evidence="1" type="ORF">GCM10011333_31060</name>
</gene>
<evidence type="ECO:0000313" key="1">
    <source>
        <dbReference type="EMBL" id="GGA25892.1"/>
    </source>
</evidence>